<evidence type="ECO:0000256" key="13">
    <source>
        <dbReference type="ARBA" id="ARBA00023125"/>
    </source>
</evidence>
<keyword evidence="8 18" id="KW-0863">Zinc-finger</keyword>
<feature type="region of interest" description="Disordered" evidence="19">
    <location>
        <begin position="353"/>
        <end position="404"/>
    </location>
</feature>
<feature type="domain" description="PHD-type" evidence="20">
    <location>
        <begin position="1398"/>
        <end position="1474"/>
    </location>
</feature>
<dbReference type="FunFam" id="2.170.270.10:FF:000004">
    <property type="entry name" value="Histone-lysine N-methyltransferase"/>
    <property type="match status" value="1"/>
</dbReference>
<feature type="compositionally biased region" description="Basic and acidic residues" evidence="19">
    <location>
        <begin position="97"/>
        <end position="111"/>
    </location>
</feature>
<dbReference type="InterPro" id="IPR036427">
    <property type="entry name" value="Bromodomain-like_sf"/>
</dbReference>
<evidence type="ECO:0000256" key="5">
    <source>
        <dbReference type="ARBA" id="ARBA00022691"/>
    </source>
</evidence>
<dbReference type="Pfam" id="PF05964">
    <property type="entry name" value="FYRN"/>
    <property type="match status" value="1"/>
</dbReference>
<feature type="compositionally biased region" description="Polar residues" evidence="19">
    <location>
        <begin position="22"/>
        <end position="35"/>
    </location>
</feature>
<dbReference type="CDD" id="cd15508">
    <property type="entry name" value="PHD3_KMT2A_like"/>
    <property type="match status" value="1"/>
</dbReference>
<feature type="domain" description="PHD-type" evidence="24">
    <location>
        <begin position="1858"/>
        <end position="1966"/>
    </location>
</feature>
<dbReference type="VEuPathDB" id="VectorBase:GAUT028766"/>
<dbReference type="SMART" id="SM00317">
    <property type="entry name" value="SET"/>
    <property type="match status" value="1"/>
</dbReference>
<evidence type="ECO:0000256" key="3">
    <source>
        <dbReference type="ARBA" id="ARBA00022603"/>
    </source>
</evidence>
<evidence type="ECO:0000256" key="2">
    <source>
        <dbReference type="ARBA" id="ARBA00012183"/>
    </source>
</evidence>
<dbReference type="CDD" id="cd15506">
    <property type="entry name" value="PHD1_KMT2A_like"/>
    <property type="match status" value="1"/>
</dbReference>
<feature type="region of interest" description="Disordered" evidence="19">
    <location>
        <begin position="169"/>
        <end position="243"/>
    </location>
</feature>
<dbReference type="GO" id="GO:0008270">
    <property type="term" value="F:zinc ion binding"/>
    <property type="evidence" value="ECO:0007669"/>
    <property type="project" value="UniProtKB-KW"/>
</dbReference>
<accession>A0A1A9V7Y0</accession>
<feature type="compositionally biased region" description="Acidic residues" evidence="19">
    <location>
        <begin position="3440"/>
        <end position="3450"/>
    </location>
</feature>
<evidence type="ECO:0000256" key="14">
    <source>
        <dbReference type="ARBA" id="ARBA00023159"/>
    </source>
</evidence>
<dbReference type="GO" id="GO:0140949">
    <property type="term" value="F:histone H3K9 trimethyltransferase activity"/>
    <property type="evidence" value="ECO:0007669"/>
    <property type="project" value="UniProtKB-EC"/>
</dbReference>
<feature type="domain" description="Nuclear receptor" evidence="23">
    <location>
        <begin position="861"/>
        <end position="966"/>
    </location>
</feature>
<dbReference type="EnsemblMetazoa" id="GAUT028766-RA">
    <property type="protein sequence ID" value="GAUT028766-PA"/>
    <property type="gene ID" value="GAUT028766"/>
</dbReference>
<feature type="region of interest" description="Disordered" evidence="19">
    <location>
        <begin position="1278"/>
        <end position="1311"/>
    </location>
</feature>
<evidence type="ECO:0000259" key="21">
    <source>
        <dbReference type="PROSITE" id="PS50280"/>
    </source>
</evidence>
<feature type="compositionally biased region" description="Gly residues" evidence="19">
    <location>
        <begin position="65"/>
        <end position="84"/>
    </location>
</feature>
<dbReference type="GO" id="GO:0003700">
    <property type="term" value="F:DNA-binding transcription factor activity"/>
    <property type="evidence" value="ECO:0007669"/>
    <property type="project" value="InterPro"/>
</dbReference>
<dbReference type="GO" id="GO:0043565">
    <property type="term" value="F:sequence-specific DNA binding"/>
    <property type="evidence" value="ECO:0007669"/>
    <property type="project" value="InterPro"/>
</dbReference>
<evidence type="ECO:0000259" key="20">
    <source>
        <dbReference type="PROSITE" id="PS50016"/>
    </source>
</evidence>
<evidence type="ECO:0000259" key="23">
    <source>
        <dbReference type="PROSITE" id="PS51030"/>
    </source>
</evidence>
<dbReference type="Gene3D" id="2.170.270.10">
    <property type="entry name" value="SET domain"/>
    <property type="match status" value="1"/>
</dbReference>
<evidence type="ECO:0000313" key="26">
    <source>
        <dbReference type="Proteomes" id="UP000078200"/>
    </source>
</evidence>
<dbReference type="PROSITE" id="PS50016">
    <property type="entry name" value="ZF_PHD_2"/>
    <property type="match status" value="3"/>
</dbReference>
<dbReference type="PROSITE" id="PS50280">
    <property type="entry name" value="SET"/>
    <property type="match status" value="1"/>
</dbReference>
<evidence type="ECO:0000256" key="18">
    <source>
        <dbReference type="PROSITE-ProRule" id="PRU00146"/>
    </source>
</evidence>
<evidence type="ECO:0000313" key="25">
    <source>
        <dbReference type="EnsemblMetazoa" id="GAUT028766-PA"/>
    </source>
</evidence>
<keyword evidence="11" id="KW-0805">Transcription regulation</keyword>
<name>A0A1A9V7Y0_GLOAU</name>
<keyword evidence="9" id="KW-0862">Zinc</keyword>
<dbReference type="PROSITE" id="PS51805">
    <property type="entry name" value="EPHD"/>
    <property type="match status" value="1"/>
</dbReference>
<dbReference type="Pfam" id="PF05965">
    <property type="entry name" value="FYRC"/>
    <property type="match status" value="1"/>
</dbReference>
<keyword evidence="10" id="KW-0156">Chromatin regulator</keyword>
<dbReference type="FunFam" id="3.30.40.10:FF:000002">
    <property type="entry name" value="Histone-lysine N-methyltransferase"/>
    <property type="match status" value="1"/>
</dbReference>
<dbReference type="InterPro" id="IPR011011">
    <property type="entry name" value="Znf_FYVE_PHD"/>
</dbReference>
<feature type="domain" description="Post-SET" evidence="22">
    <location>
        <begin position="3949"/>
        <end position="3965"/>
    </location>
</feature>
<dbReference type="PROSITE" id="PS51030">
    <property type="entry name" value="NUCLEAR_REC_DBD_2"/>
    <property type="match status" value="1"/>
</dbReference>
<proteinExistence type="predicted"/>
<keyword evidence="16" id="KW-0539">Nucleus</keyword>
<sequence>MGRSKFPGKPSKSINRKRISVLQIQPNEDQETTLTVAGGGTSSSSTSSASHHKNKNGKREDGDDGSGGGGGVGGSAGTAGGGATNGSRSSGSSSSSEHNRNRKSDNNHAKDSTQNVNGSSGSAAAGGSGCGGGGGGGNVNTSAGEQQQSATTTSSFSSSTSAAAVNAAAGNIVNRNNKTKDDHQTDVRVDEDDDGNDAYRHNAQQTDEKNVIGDNENDADNNNHDSDGNDEAPYSDNNKLNNHSESINRSLVNTFKCTEDLTINWKKKNQDSIIGFDGFPPFHGFDSINAMQLQLDYKLEEKEELRPYYIVDETITRIMCAKGAFPVARGSRNEKTPKKNSIVDSVVNVDSLVPNEDTKNNNSSGTATATTTTTTTTTTVMDNNTTNGSLIASPSSSCSSSSSSSSLTLTTSPSISSSASITSVASTSSLSTSSSSSLASLDKKQKKTVTFKNVLETSDDKSAVKKCYNPDNRKPLVSIIKKDLRSSDCIVRPSRLTEILKNNNSNIDKYNNTLKFRTHANVTSDKIVDDGEPTSSILTGPILRLFGAPSIDEEEEDAYKQNLINFRITKDYSDDDDDEEEDDDDDDDDDGDGDGEGDGDGDDVDEEQKDDVELDRSGKGEVEPRKEQQENAKEKRKLENDEEGQKDHKSVGKCNEADEDEDEDDGPQLIVDKHFVLPKRSTRSSRVIKPNKRLIEDGIICKKSSLKSFSNNLNSKETKVNTNYFGLRDYKSKEGSSGGNCILKSGKEQTSSAAFNTTNMFSHFSVGGLKANSFVLRQPRLQFDSICANTGERNHITQSVNAAAALALSASLPKSLTQAISSAGTAASTAALLSPTFSSLNGSSSLLQNAQTNNSASVNPSMLCAVCSTSIHSKSLPQATKYGELSCEYCRKFISKIAKKSLAMKNSPAMKITPVQCKADGNCSIVPPLKAGHVKNFKKVYKERCGYCWLKKCLQTLQLPKVRLNAVLPLINNSFMKNSADTKLRRDLDVDVHPTKLLSAATSAIKWKPLLETSGCTADPLKINLKTNPLTENVTFGSVPLLRPAILEKPLFLKTTIEPKVEKVEKQLTPPVKLMESVKDAKQTDSFIMETALGTSSFLKTKRKDKFTDKDKERPHTPKETKHRDHSILDQLKEEDKANIHLADEKPLASFVVNATTAAIPLSIATTATTTMCTNVVSPTNTVTTVSTTTTIISPSHINVIPSLSPTTEKRQRIDLKGPRVKHVCRSASIVLGQPLALFGDETEGGAAATSESMSQETSTTTLNKKLIVTDENDNCASCKPKLSTTPNPETTNTSTNPTECNSEPPLKVPKLESTNKSLMPVFKTTSRPNHYATHLAAFKKSSSTGNASNLSYGSHRRRDAVIKYKLLISIDFWENYDPAEVCQSGFGLIVTETVAQRALCFLCGSAGQEPLLFCACCCEPYHQYCVQDEFNLKHGSLDDTLLLNESAVSVLNGGNSNSSIARLNWLCPRCTVCYTCNMSSGAKVRCQKCQKNYHSTCLGTSKRLLGADRPLICVNCLKCRSCSTTKVTKFVGNLPMCTSCFKLRKRGNYCPVCQKCYDDQDFDLKMMECGDCHQWVHAKCEALTDEQYNLLSTLPESIEFICKRCARKSQEAKNRASEWRDAVKEEFKTSLMSVLKLLSKSRQACALLKLSPRKQLHCTCGAGSNGKIQPKALQFNINSTVPEGDSQCSVDVYEFNDQHEREFDHKGQTETIYKKCVCQNIQQNGSQLSLVEIKQKIHAGSYVILAEFNYDMNLVIQQASCDELVIAYKEILSEQFPWFQNETQACTDALEEDMYETAGGAYGLNTSLDNESEYPMDVGMSETNNNNNDVERNAALIADLPADLDELMYNLKIRPDARICLLCRRVGEGMPEEEARLLYCGHDAWVHTNCALWSAEVFEEIDGSLQNVHAAVARGRMIKCGVCGNRGATVGCNVKSCGEHYHYPCARLRSCAFLADKTMYCPAHAASKTAASYETQFEVTRPVYVELERKRKKMIEPSKVQFHIGSLEVKQLGHILPRFSDSSEALIPVNFLCARLYWSSKEPWRLVEYTVRTLIHNSCTSSLIAGGALDPGRNFTVDHTQTNSALIQLGLAQIARWHTSLSKSEYIGGGDTEDNDYFGSSFAMAVDEEPQTNADLLPPEIKDAIFEDLPHELLDGISMLDIFNKCMNYEELGNEQSKDGVSTTTSSAQISADEDTMASISAFSKQLNVDMSNWCSSANHVEDALLSTTTVSATQAQARLNKLKKSSSPLIMSSDSVAAIKRRKISEGMLLSLNQQRSQKKDVVAAVSRRNEFTWSAEKRYNLSSDSKVKLMQVDGVDDTISEYRFISNESTTAATMKCERCQCHYRNYESFQRHLASCEPLNSSASESESEGSQTGATTAITVEQLQELNAKFGGQRATSLPFIQTIPTTQSIPQISSLQTSLGGLPLQLQGVSSLPNLQSLQQLQQLTQPQALSGNFFISAAQPNNTADELHLYTNTLQGLQGNLNGGFTFATPQTVTQNQPQLIAVSTNPDGTQQIIQLPTAPATPAPAPTYQTLQATNTDKKIVLPVGGGKPMKTMATKAAQQATAAAKSKLKAGTAVKPMQIQKPAQPVHSATQQLLNQQLLQQLQQAQQQNTATAPQLLFQAASAPNQPQIIMQQPATQNIISFVTTSTEGTQQPQLQYVTLPTPGTNTADFKSQAQGSTLFTTTNNAQPLLQTAYLQADASGNLVLTNTPQLLTTPQHPQVIGTLIQPQTLQLGGGNVITATTTSTAEGGMPAGQGGQAQQQQVIISGGTTSGANGLEMLTGATAPQVILATTTQPMYYGLETIVQNTVMSSQQFVSTAMPGVLSQNASFSATTTQVFQASKIEPIVDIPAGYVLLNNVDANGAAAILQAQAQPQTQTTNQTSNAQAGQTNFIQAALQQQAAAQAALAEQQQQQQQQQVFRIQTPPVTTNNTTGPSSTAFPIQTPQLVLTQQSQQQTTPSQQFLEAANVQLVSAKIAPTLAQVKRVKTTPSVVTVSKVQPQVVNKVMPNSAIVTVPQQQPQQKVKQTQQQQLLLNKTVNATAQQPTPTTITGKSQPTVTNAVKKTNMIRPLHKLEVKPKMMRAAATVVTKPTPTVTSNALPTPPANQQMNNRMALLKPQQQQNPGTAPILGQQSSLPQQQVIITTSQATPQQQQQITVSIAHQEQPQQYSGHGNNKNQNHQQLIDYQYNNHNNNITTTTVNSTTTTTTTTTVTTRPTNRVLPMQQRQYEQQNANNNLNGCSSVGTGHLTSGMPPAIAVVENGTAGNIKVAGNENKIAYEAEVKQILLHSPLPSSMEGNINNNNSNRLQQPEQQQQPTVLHNQQSMQGNFIKSSLPSSVPPPPLAYDITDMVEKATNKVPEQQQQQQQNRNTLDYVANNMVNECLITDPKFPPENEVMEADDLNQNHHAKSHNLDEEEEEDTFSLKMPSSVDTNDELSVDSDEPAVKAKISKILDNLTNEDCTDSLATASTLEAHLNACQHGFADLEASVENVTSPTQQQLAAQTAQTTAYYHNATEDTGVFIAVQMANNIQAELKEATYELTEKLPNKLATSLAEPKLSTTHLAGDCSPTLPSDNVLTASPNVNLNTLSSLPATVVQPPPSQPPSKDPKKITGPHLLYEIQSEDGFTYKSTSITEIWEKVFEAVQVARRAHGLAPLPEGPLADMSGTQMIGLKTNALKYLIEQLPGVEKCTKYTPKYHRRTSENFNNSTTTTTYSNSVNLSSSTVNAALVGSLDIDSSSLDYTSDQEELTENPYECARCEPYSTRSDYDMFSWLASRHRKQPVQVFLQPSDTELVPRRGTGSNLPMAMKYRTLKETYKDYVGVFRSHIHGRGLYCTKDIEAGEMVIEYAGELIRSTLTDQRERYYNSRGIGCYMFKIDENLVVDATMRGNAARFINHSCEPNCYSKVVDILGHKHIIIFALRRIVQGEELTYDYKFPFEEEKIPCTCGSKKCRKYLN</sequence>
<feature type="compositionally biased region" description="Basic and acidic residues" evidence="19">
    <location>
        <begin position="614"/>
        <end position="650"/>
    </location>
</feature>
<dbReference type="EC" id="2.1.1.355" evidence="2"/>
<feature type="region of interest" description="Disordered" evidence="19">
    <location>
        <begin position="570"/>
        <end position="670"/>
    </location>
</feature>
<feature type="region of interest" description="Disordered" evidence="19">
    <location>
        <begin position="3299"/>
        <end position="3328"/>
    </location>
</feature>
<evidence type="ECO:0000259" key="22">
    <source>
        <dbReference type="PROSITE" id="PS50868"/>
    </source>
</evidence>
<feature type="compositionally biased region" description="Low complexity" evidence="19">
    <location>
        <begin position="139"/>
        <end position="157"/>
    </location>
</feature>
<dbReference type="Pfam" id="PF13771">
    <property type="entry name" value="zf-HC5HC2H"/>
    <property type="match status" value="1"/>
</dbReference>
<dbReference type="SUPFAM" id="SSF82199">
    <property type="entry name" value="SET domain"/>
    <property type="match status" value="1"/>
</dbReference>
<dbReference type="GO" id="GO:0035097">
    <property type="term" value="C:histone methyltransferase complex"/>
    <property type="evidence" value="ECO:0007669"/>
    <property type="project" value="TreeGrafter"/>
</dbReference>
<evidence type="ECO:0000256" key="8">
    <source>
        <dbReference type="ARBA" id="ARBA00022771"/>
    </source>
</evidence>
<dbReference type="PANTHER" id="PTHR45838:SF4">
    <property type="entry name" value="HISTONE-LYSINE N-METHYLTRANSFERASE TRITHORAX"/>
    <property type="match status" value="1"/>
</dbReference>
<feature type="compositionally biased region" description="Low complexity" evidence="19">
    <location>
        <begin position="3306"/>
        <end position="3324"/>
    </location>
</feature>
<dbReference type="Pfam" id="PF00628">
    <property type="entry name" value="PHD"/>
    <property type="match status" value="1"/>
</dbReference>
<keyword evidence="14" id="KW-0010">Activator</keyword>
<evidence type="ECO:0000256" key="4">
    <source>
        <dbReference type="ARBA" id="ARBA00022679"/>
    </source>
</evidence>
<dbReference type="Proteomes" id="UP000078200">
    <property type="component" value="Unassembled WGS sequence"/>
</dbReference>
<keyword evidence="7" id="KW-0677">Repeat</keyword>
<dbReference type="SMART" id="SM00508">
    <property type="entry name" value="PostSET"/>
    <property type="match status" value="1"/>
</dbReference>
<dbReference type="Gene3D" id="3.30.160.360">
    <property type="match status" value="2"/>
</dbReference>
<evidence type="ECO:0000256" key="7">
    <source>
        <dbReference type="ARBA" id="ARBA00022737"/>
    </source>
</evidence>
<feature type="region of interest" description="Disordered" evidence="19">
    <location>
        <begin position="329"/>
        <end position="348"/>
    </location>
</feature>
<dbReference type="CDD" id="cd15664">
    <property type="entry name" value="ePHD_KMT2A_like"/>
    <property type="match status" value="1"/>
</dbReference>
<dbReference type="SMART" id="SM00542">
    <property type="entry name" value="FYRC"/>
    <property type="match status" value="1"/>
</dbReference>
<dbReference type="InterPro" id="IPR047219">
    <property type="entry name" value="KMT2A_2B_SET"/>
</dbReference>
<dbReference type="InterPro" id="IPR001628">
    <property type="entry name" value="Znf_hrmn_rcpt"/>
</dbReference>
<dbReference type="GO" id="GO:0042800">
    <property type="term" value="F:histone H3K4 methyltransferase activity"/>
    <property type="evidence" value="ECO:0007669"/>
    <property type="project" value="TreeGrafter"/>
</dbReference>
<dbReference type="GO" id="GO:0032259">
    <property type="term" value="P:methylation"/>
    <property type="evidence" value="ECO:0007669"/>
    <property type="project" value="UniProtKB-KW"/>
</dbReference>
<dbReference type="SMART" id="SM00249">
    <property type="entry name" value="PHD"/>
    <property type="match status" value="4"/>
</dbReference>
<keyword evidence="15" id="KW-0804">Transcription</keyword>
<dbReference type="InterPro" id="IPR001965">
    <property type="entry name" value="Znf_PHD"/>
</dbReference>
<dbReference type="GO" id="GO:0045893">
    <property type="term" value="P:positive regulation of DNA-templated transcription"/>
    <property type="evidence" value="ECO:0007669"/>
    <property type="project" value="TreeGrafter"/>
</dbReference>
<feature type="region of interest" description="Disordered" evidence="19">
    <location>
        <begin position="1"/>
        <end position="157"/>
    </location>
</feature>
<dbReference type="InterPro" id="IPR003888">
    <property type="entry name" value="FYrich_N"/>
</dbReference>
<evidence type="ECO:0000256" key="1">
    <source>
        <dbReference type="ARBA" id="ARBA00004123"/>
    </source>
</evidence>
<feature type="region of interest" description="Disordered" evidence="19">
    <location>
        <begin position="3415"/>
        <end position="3450"/>
    </location>
</feature>
<dbReference type="PANTHER" id="PTHR45838">
    <property type="entry name" value="HISTONE-LYSINE-N-METHYLTRANSFERASE 2 KMT2 FAMILY MEMBER"/>
    <property type="match status" value="1"/>
</dbReference>
<feature type="domain" description="PHD-type" evidence="20">
    <location>
        <begin position="1471"/>
        <end position="1520"/>
    </location>
</feature>
<feature type="compositionally biased region" description="Acidic residues" evidence="19">
    <location>
        <begin position="573"/>
        <end position="613"/>
    </location>
</feature>
<evidence type="ECO:0000256" key="9">
    <source>
        <dbReference type="ARBA" id="ARBA00022833"/>
    </source>
</evidence>
<keyword evidence="26" id="KW-1185">Reference proteome</keyword>
<dbReference type="InterPro" id="IPR046341">
    <property type="entry name" value="SET_dom_sf"/>
</dbReference>
<feature type="compositionally biased region" description="Acidic residues" evidence="19">
    <location>
        <begin position="657"/>
        <end position="666"/>
    </location>
</feature>
<evidence type="ECO:0000256" key="12">
    <source>
        <dbReference type="ARBA" id="ARBA00023117"/>
    </source>
</evidence>
<dbReference type="Pfam" id="PF00856">
    <property type="entry name" value="SET"/>
    <property type="match status" value="1"/>
</dbReference>
<dbReference type="STRING" id="7395.A0A1A9V7Y0"/>
<dbReference type="PROSITE" id="PS50868">
    <property type="entry name" value="POST_SET"/>
    <property type="match status" value="1"/>
</dbReference>
<feature type="domain" description="PHD-type" evidence="20">
    <location>
        <begin position="1548"/>
        <end position="1609"/>
    </location>
</feature>
<evidence type="ECO:0000256" key="11">
    <source>
        <dbReference type="ARBA" id="ARBA00023015"/>
    </source>
</evidence>
<dbReference type="InterPro" id="IPR034732">
    <property type="entry name" value="EPHD"/>
</dbReference>
<dbReference type="Gene3D" id="3.30.40.10">
    <property type="entry name" value="Zinc/RING finger domain, C3HC4 (zinc finger)"/>
    <property type="match status" value="3"/>
</dbReference>
<feature type="region of interest" description="Disordered" evidence="19">
    <location>
        <begin position="1104"/>
        <end position="1126"/>
    </location>
</feature>
<dbReference type="Gene3D" id="1.20.920.10">
    <property type="entry name" value="Bromodomain-like"/>
    <property type="match status" value="1"/>
</dbReference>
<dbReference type="SMART" id="SM00541">
    <property type="entry name" value="FYRN"/>
    <property type="match status" value="1"/>
</dbReference>
<dbReference type="CDD" id="cd15489">
    <property type="entry name" value="PHD_SF"/>
    <property type="match status" value="1"/>
</dbReference>
<evidence type="ECO:0000259" key="24">
    <source>
        <dbReference type="PROSITE" id="PS51805"/>
    </source>
</evidence>
<feature type="compositionally biased region" description="Low complexity" evidence="19">
    <location>
        <begin position="85"/>
        <end position="96"/>
    </location>
</feature>
<keyword evidence="13" id="KW-0238">DNA-binding</keyword>
<feature type="compositionally biased region" description="Basic and acidic residues" evidence="19">
    <location>
        <begin position="1106"/>
        <end position="1126"/>
    </location>
</feature>
<dbReference type="PROSITE" id="PS51542">
    <property type="entry name" value="FYRN"/>
    <property type="match status" value="1"/>
</dbReference>
<dbReference type="PROSITE" id="PS51543">
    <property type="entry name" value="FYRC"/>
    <property type="match status" value="1"/>
</dbReference>
<dbReference type="InterPro" id="IPR003616">
    <property type="entry name" value="Post-SET_dom"/>
</dbReference>
<evidence type="ECO:0000256" key="10">
    <source>
        <dbReference type="ARBA" id="ARBA00022853"/>
    </source>
</evidence>
<evidence type="ECO:0000256" key="15">
    <source>
        <dbReference type="ARBA" id="ARBA00023163"/>
    </source>
</evidence>
<dbReference type="SUPFAM" id="SSF57903">
    <property type="entry name" value="FYVE/PHD zinc finger"/>
    <property type="match status" value="2"/>
</dbReference>
<dbReference type="InterPro" id="IPR019787">
    <property type="entry name" value="Znf_PHD-finger"/>
</dbReference>
<keyword evidence="6" id="KW-0479">Metal-binding</keyword>
<evidence type="ECO:0000256" key="16">
    <source>
        <dbReference type="ARBA" id="ARBA00023242"/>
    </source>
</evidence>
<reference evidence="25" key="1">
    <citation type="submission" date="2020-05" db="UniProtKB">
        <authorList>
            <consortium name="EnsemblMetazoa"/>
        </authorList>
    </citation>
    <scope>IDENTIFICATION</scope>
    <source>
        <strain evidence="25">TTRI</strain>
    </source>
</reference>
<dbReference type="InterPro" id="IPR013083">
    <property type="entry name" value="Znf_RING/FYVE/PHD"/>
</dbReference>
<feature type="domain" description="SET" evidence="21">
    <location>
        <begin position="3827"/>
        <end position="3943"/>
    </location>
</feature>
<feature type="compositionally biased region" description="Low complexity" evidence="19">
    <location>
        <begin position="1284"/>
        <end position="1304"/>
    </location>
</feature>
<keyword evidence="12" id="KW-0103">Bromodomain</keyword>
<keyword evidence="4" id="KW-0808">Transferase</keyword>
<dbReference type="GO" id="GO:0098687">
    <property type="term" value="C:chromosomal region"/>
    <property type="evidence" value="ECO:0007669"/>
    <property type="project" value="UniProtKB-ARBA"/>
</dbReference>
<comment type="subcellular location">
    <subcellularLocation>
        <location evidence="1">Nucleus</location>
    </subcellularLocation>
</comment>
<evidence type="ECO:0000256" key="17">
    <source>
        <dbReference type="ARBA" id="ARBA00071661"/>
    </source>
</evidence>
<dbReference type="InterPro" id="IPR003889">
    <property type="entry name" value="FYrich_C"/>
</dbReference>
<dbReference type="GO" id="GO:0005700">
    <property type="term" value="C:polytene chromosome"/>
    <property type="evidence" value="ECO:0007669"/>
    <property type="project" value="UniProtKB-ARBA"/>
</dbReference>
<organism evidence="25 26">
    <name type="scientific">Glossina austeni</name>
    <name type="common">Savannah tsetse fly</name>
    <dbReference type="NCBI Taxonomy" id="7395"/>
    <lineage>
        <taxon>Eukaryota</taxon>
        <taxon>Metazoa</taxon>
        <taxon>Ecdysozoa</taxon>
        <taxon>Arthropoda</taxon>
        <taxon>Hexapoda</taxon>
        <taxon>Insecta</taxon>
        <taxon>Pterygota</taxon>
        <taxon>Neoptera</taxon>
        <taxon>Endopterygota</taxon>
        <taxon>Diptera</taxon>
        <taxon>Brachycera</taxon>
        <taxon>Muscomorpha</taxon>
        <taxon>Hippoboscoidea</taxon>
        <taxon>Glossinidae</taxon>
        <taxon>Glossina</taxon>
    </lineage>
</organism>
<keyword evidence="3" id="KW-0489">Methyltransferase</keyword>
<feature type="compositionally biased region" description="Basic and acidic residues" evidence="19">
    <location>
        <begin position="178"/>
        <end position="188"/>
    </location>
</feature>
<evidence type="ECO:0000256" key="6">
    <source>
        <dbReference type="ARBA" id="ARBA00022723"/>
    </source>
</evidence>
<dbReference type="CDD" id="cd19170">
    <property type="entry name" value="SET_KMT2A_2B"/>
    <property type="match status" value="1"/>
</dbReference>
<protein>
    <recommendedName>
        <fullName evidence="17">Histone-lysine N-methyltransferase trithorax</fullName>
        <ecNumber evidence="2">2.1.1.355</ecNumber>
    </recommendedName>
</protein>
<keyword evidence="5" id="KW-0949">S-adenosyl-L-methionine</keyword>
<evidence type="ECO:0000256" key="19">
    <source>
        <dbReference type="SAM" id="MobiDB-lite"/>
    </source>
</evidence>
<feature type="compositionally biased region" description="Gly residues" evidence="19">
    <location>
        <begin position="124"/>
        <end position="138"/>
    </location>
</feature>
<dbReference type="InterPro" id="IPR001214">
    <property type="entry name" value="SET_dom"/>
</dbReference>